<reference evidence="3" key="1">
    <citation type="journal article" date="2019" name="Int. J. Syst. Evol. Microbiol.">
        <title>The Global Catalogue of Microorganisms (GCM) 10K type strain sequencing project: providing services to taxonomists for standard genome sequencing and annotation.</title>
        <authorList>
            <consortium name="The Broad Institute Genomics Platform"/>
            <consortium name="The Broad Institute Genome Sequencing Center for Infectious Disease"/>
            <person name="Wu L."/>
            <person name="Ma J."/>
        </authorList>
    </citation>
    <scope>NUCLEOTIDE SEQUENCE [LARGE SCALE GENOMIC DNA]</scope>
    <source>
        <strain evidence="3">JCM 10303</strain>
    </source>
</reference>
<dbReference type="Proteomes" id="UP001500729">
    <property type="component" value="Unassembled WGS sequence"/>
</dbReference>
<accession>A0ABP3MRG7</accession>
<feature type="compositionally biased region" description="Basic and acidic residues" evidence="1">
    <location>
        <begin position="36"/>
        <end position="45"/>
    </location>
</feature>
<gene>
    <name evidence="2" type="ORF">GCM10009533_23530</name>
</gene>
<feature type="region of interest" description="Disordered" evidence="1">
    <location>
        <begin position="12"/>
        <end position="55"/>
    </location>
</feature>
<evidence type="ECO:0000313" key="3">
    <source>
        <dbReference type="Proteomes" id="UP001500729"/>
    </source>
</evidence>
<feature type="compositionally biased region" description="Basic and acidic residues" evidence="1">
    <location>
        <begin position="12"/>
        <end position="27"/>
    </location>
</feature>
<dbReference type="EMBL" id="BAAAGS010000012">
    <property type="protein sequence ID" value="GAA0523561.1"/>
    <property type="molecule type" value="Genomic_DNA"/>
</dbReference>
<dbReference type="RefSeq" id="WP_009943348.1">
    <property type="nucleotide sequence ID" value="NZ_BAAAGS010000012.1"/>
</dbReference>
<name>A0ABP3MRG7_SACER</name>
<evidence type="ECO:0000256" key="1">
    <source>
        <dbReference type="SAM" id="MobiDB-lite"/>
    </source>
</evidence>
<sequence>MGLIEKYTLASRQERIAETPDRVDPAKPGHAARFHGRFDSSEPPKRAPYRRWRLP</sequence>
<organism evidence="2 3">
    <name type="scientific">Saccharopolyspora erythraea</name>
    <name type="common">Streptomyces erythraeus</name>
    <dbReference type="NCBI Taxonomy" id="1836"/>
    <lineage>
        <taxon>Bacteria</taxon>
        <taxon>Bacillati</taxon>
        <taxon>Actinomycetota</taxon>
        <taxon>Actinomycetes</taxon>
        <taxon>Pseudonocardiales</taxon>
        <taxon>Pseudonocardiaceae</taxon>
        <taxon>Saccharopolyspora</taxon>
    </lineage>
</organism>
<proteinExistence type="predicted"/>
<comment type="caution">
    <text evidence="2">The sequence shown here is derived from an EMBL/GenBank/DDBJ whole genome shotgun (WGS) entry which is preliminary data.</text>
</comment>
<protein>
    <submittedName>
        <fullName evidence="2">Uncharacterized protein</fullName>
    </submittedName>
</protein>
<keyword evidence="3" id="KW-1185">Reference proteome</keyword>
<evidence type="ECO:0000313" key="2">
    <source>
        <dbReference type="EMBL" id="GAA0523561.1"/>
    </source>
</evidence>